<evidence type="ECO:0000313" key="5">
    <source>
        <dbReference type="EMBL" id="KAA3953679.1"/>
    </source>
</evidence>
<dbReference type="InterPro" id="IPR051212">
    <property type="entry name" value="Type-I_RE_S_subunit"/>
</dbReference>
<dbReference type="Proteomes" id="UP000323717">
    <property type="component" value="Unassembled WGS sequence"/>
</dbReference>
<dbReference type="CDD" id="cd17515">
    <property type="entry name" value="RMtype1_S_MjaORF132P_Sau1132ORF3780P-TRD1-CR1_like"/>
    <property type="match status" value="2"/>
</dbReference>
<evidence type="ECO:0000256" key="3">
    <source>
        <dbReference type="ARBA" id="ARBA00023125"/>
    </source>
</evidence>
<reference evidence="5 6" key="1">
    <citation type="journal article" date="2019" name="Nat. Med.">
        <title>A library of human gut bacterial isolates paired with longitudinal multiomics data enables mechanistic microbiome research.</title>
        <authorList>
            <person name="Poyet M."/>
            <person name="Groussin M."/>
            <person name="Gibbons S.M."/>
            <person name="Avila-Pacheco J."/>
            <person name="Jiang X."/>
            <person name="Kearney S.M."/>
            <person name="Perrotta A.R."/>
            <person name="Berdy B."/>
            <person name="Zhao S."/>
            <person name="Lieberman T.D."/>
            <person name="Swanson P.K."/>
            <person name="Smith M."/>
            <person name="Roesemann S."/>
            <person name="Alexander J.E."/>
            <person name="Rich S.A."/>
            <person name="Livny J."/>
            <person name="Vlamakis H."/>
            <person name="Clish C."/>
            <person name="Bullock K."/>
            <person name="Deik A."/>
            <person name="Scott J."/>
            <person name="Pierce K.A."/>
            <person name="Xavier R.J."/>
            <person name="Alm E.J."/>
        </authorList>
    </citation>
    <scope>NUCLEOTIDE SEQUENCE [LARGE SCALE GENOMIC DNA]</scope>
    <source>
        <strain evidence="5 6">BIOML-A163</strain>
    </source>
</reference>
<dbReference type="GO" id="GO:0003677">
    <property type="term" value="F:DNA binding"/>
    <property type="evidence" value="ECO:0007669"/>
    <property type="project" value="UniProtKB-KW"/>
</dbReference>
<evidence type="ECO:0000256" key="2">
    <source>
        <dbReference type="ARBA" id="ARBA00022747"/>
    </source>
</evidence>
<dbReference type="GO" id="GO:0009307">
    <property type="term" value="P:DNA restriction-modification system"/>
    <property type="evidence" value="ECO:0007669"/>
    <property type="project" value="UniProtKB-KW"/>
</dbReference>
<dbReference type="Pfam" id="PF01420">
    <property type="entry name" value="Methylase_S"/>
    <property type="match status" value="2"/>
</dbReference>
<keyword evidence="5" id="KW-0540">Nuclease</keyword>
<evidence type="ECO:0000256" key="1">
    <source>
        <dbReference type="ARBA" id="ARBA00010923"/>
    </source>
</evidence>
<sequence length="477" mass="53211">MDTKKLRQKILDLAIRGKLVPQDPNDEPASVLLERIKEEKERLIKEGKIKRSKKTTSSDTYHYRQLECVPFEIPNSWVWATLGDIGTWQAGGTPSRSNKTYYGGSIPWLKTGDLNDGLITDIPESITEEAVANSSAKINPVGSVLIAMYGATIGKLGILTFPATTNQACCACIEYYAVIQSYLFYFLLSQRTTFISKGGGGAQPNISKEIIVNTTIPLPPLAEQQRIVTEIQRCFALINQIEQGKVDLQTTIKQLKNRTLDLAIHGKLVSQDPNDEPASKLLKRINPKAKITSDNEHYENLPFDVPQNWAWTTLGNIGKWQSGSTPNRLNKNYYGGNIPWLKTGDLNDKYVTYIPEYITEKALDETSVKLNPKGSVLIAMYGATIGKVGILTFPATTNQACCACDVFDEIERMYLFYFLLSHREKFLRQGGGGAQPNISKEKIVNTHIPIPPLAEQKRILQKIEALFVAIDKIAEEL</sequence>
<dbReference type="PANTHER" id="PTHR43140">
    <property type="entry name" value="TYPE-1 RESTRICTION ENZYME ECOKI SPECIFICITY PROTEIN"/>
    <property type="match status" value="1"/>
</dbReference>
<comment type="similarity">
    <text evidence="1">Belongs to the type-I restriction system S methylase family.</text>
</comment>
<feature type="domain" description="Type I restriction modification DNA specificity" evidence="4">
    <location>
        <begin position="75"/>
        <end position="244"/>
    </location>
</feature>
<gene>
    <name evidence="5" type="ORF">F3D71_05025</name>
</gene>
<dbReference type="InterPro" id="IPR000055">
    <property type="entry name" value="Restrct_endonuc_typeI_TRD"/>
</dbReference>
<accession>A0A5M5C8V9</accession>
<keyword evidence="5" id="KW-0378">Hydrolase</keyword>
<dbReference type="Gene3D" id="3.90.220.20">
    <property type="entry name" value="DNA methylase specificity domains"/>
    <property type="match status" value="2"/>
</dbReference>
<dbReference type="PANTHER" id="PTHR43140:SF1">
    <property type="entry name" value="TYPE I RESTRICTION ENZYME ECOKI SPECIFICITY SUBUNIT"/>
    <property type="match status" value="1"/>
</dbReference>
<dbReference type="EMBL" id="VWLE01000038">
    <property type="protein sequence ID" value="KAA3953679.1"/>
    <property type="molecule type" value="Genomic_DNA"/>
</dbReference>
<dbReference type="AlphaFoldDB" id="A0A5M5C8V9"/>
<keyword evidence="2" id="KW-0680">Restriction system</keyword>
<dbReference type="GO" id="GO:0004519">
    <property type="term" value="F:endonuclease activity"/>
    <property type="evidence" value="ECO:0007669"/>
    <property type="project" value="UniProtKB-KW"/>
</dbReference>
<name>A0A5M5C8V9_BACOV</name>
<dbReference type="InterPro" id="IPR044946">
    <property type="entry name" value="Restrct_endonuc_typeI_TRD_sf"/>
</dbReference>
<feature type="domain" description="Type I restriction modification DNA specificity" evidence="4">
    <location>
        <begin position="306"/>
        <end position="468"/>
    </location>
</feature>
<keyword evidence="5" id="KW-0255">Endonuclease</keyword>
<comment type="caution">
    <text evidence="5">The sequence shown here is derived from an EMBL/GenBank/DDBJ whole genome shotgun (WGS) entry which is preliminary data.</text>
</comment>
<keyword evidence="3" id="KW-0238">DNA-binding</keyword>
<evidence type="ECO:0000259" key="4">
    <source>
        <dbReference type="Pfam" id="PF01420"/>
    </source>
</evidence>
<protein>
    <submittedName>
        <fullName evidence="5">Restriction endonuclease subunit S</fullName>
    </submittedName>
</protein>
<proteinExistence type="inferred from homology"/>
<organism evidence="5 6">
    <name type="scientific">Bacteroides ovatus</name>
    <dbReference type="NCBI Taxonomy" id="28116"/>
    <lineage>
        <taxon>Bacteria</taxon>
        <taxon>Pseudomonadati</taxon>
        <taxon>Bacteroidota</taxon>
        <taxon>Bacteroidia</taxon>
        <taxon>Bacteroidales</taxon>
        <taxon>Bacteroidaceae</taxon>
        <taxon>Bacteroides</taxon>
    </lineage>
</organism>
<dbReference type="SUPFAM" id="SSF116734">
    <property type="entry name" value="DNA methylase specificity domain"/>
    <property type="match status" value="2"/>
</dbReference>
<evidence type="ECO:0000313" key="6">
    <source>
        <dbReference type="Proteomes" id="UP000323717"/>
    </source>
</evidence>